<keyword evidence="3 4" id="KW-0808">Transferase</keyword>
<evidence type="ECO:0000256" key="5">
    <source>
        <dbReference type="RuleBase" id="RU362057"/>
    </source>
</evidence>
<keyword evidence="2 4" id="KW-0328">Glycosyltransferase</keyword>
<accession>A0A9D4ZAS0</accession>
<dbReference type="AlphaFoldDB" id="A0A9D4ZAS0"/>
<dbReference type="Pfam" id="PF00201">
    <property type="entry name" value="UDPGT"/>
    <property type="match status" value="1"/>
</dbReference>
<dbReference type="Gene3D" id="3.40.50.2000">
    <property type="entry name" value="Glycogen Phosphorylase B"/>
    <property type="match status" value="2"/>
</dbReference>
<dbReference type="SUPFAM" id="SSF53756">
    <property type="entry name" value="UDP-Glycosyltransferase/glycogen phosphorylase"/>
    <property type="match status" value="1"/>
</dbReference>
<proteinExistence type="inferred from homology"/>
<dbReference type="GO" id="GO:0080044">
    <property type="term" value="F:quercetin 7-O-glucosyltransferase activity"/>
    <property type="evidence" value="ECO:0007669"/>
    <property type="project" value="TreeGrafter"/>
</dbReference>
<dbReference type="FunFam" id="3.40.50.2000:FF:000037">
    <property type="entry name" value="Glycosyltransferase"/>
    <property type="match status" value="1"/>
</dbReference>
<dbReference type="OrthoDB" id="5835829at2759"/>
<comment type="caution">
    <text evidence="6">The sequence shown here is derived from an EMBL/GenBank/DDBJ whole genome shotgun (WGS) entry which is preliminary data.</text>
</comment>
<evidence type="ECO:0000256" key="4">
    <source>
        <dbReference type="RuleBase" id="RU003718"/>
    </source>
</evidence>
<name>A0A9D4ZAS0_ADICA</name>
<organism evidence="6 7">
    <name type="scientific">Adiantum capillus-veneris</name>
    <name type="common">Maidenhair fern</name>
    <dbReference type="NCBI Taxonomy" id="13818"/>
    <lineage>
        <taxon>Eukaryota</taxon>
        <taxon>Viridiplantae</taxon>
        <taxon>Streptophyta</taxon>
        <taxon>Embryophyta</taxon>
        <taxon>Tracheophyta</taxon>
        <taxon>Polypodiopsida</taxon>
        <taxon>Polypodiidae</taxon>
        <taxon>Polypodiales</taxon>
        <taxon>Pteridineae</taxon>
        <taxon>Pteridaceae</taxon>
        <taxon>Vittarioideae</taxon>
        <taxon>Adiantum</taxon>
    </lineage>
</organism>
<evidence type="ECO:0000256" key="1">
    <source>
        <dbReference type="ARBA" id="ARBA00009995"/>
    </source>
</evidence>
<dbReference type="EMBL" id="JABFUD020000016">
    <property type="protein sequence ID" value="KAI5068124.1"/>
    <property type="molecule type" value="Genomic_DNA"/>
</dbReference>
<keyword evidence="7" id="KW-1185">Reference proteome</keyword>
<evidence type="ECO:0000256" key="2">
    <source>
        <dbReference type="ARBA" id="ARBA00022676"/>
    </source>
</evidence>
<dbReference type="PANTHER" id="PTHR11926">
    <property type="entry name" value="GLUCOSYL/GLUCURONOSYL TRANSFERASES"/>
    <property type="match status" value="1"/>
</dbReference>
<dbReference type="CDD" id="cd03784">
    <property type="entry name" value="GT1_Gtf-like"/>
    <property type="match status" value="1"/>
</dbReference>
<dbReference type="EC" id="2.4.1.-" evidence="5"/>
<comment type="similarity">
    <text evidence="1 4">Belongs to the UDP-glycosyltransferase family.</text>
</comment>
<evidence type="ECO:0000256" key="3">
    <source>
        <dbReference type="ARBA" id="ARBA00022679"/>
    </source>
</evidence>
<dbReference type="PROSITE" id="PS00375">
    <property type="entry name" value="UDPGT"/>
    <property type="match status" value="1"/>
</dbReference>
<dbReference type="InterPro" id="IPR002213">
    <property type="entry name" value="UDP_glucos_trans"/>
</dbReference>
<dbReference type="Proteomes" id="UP000886520">
    <property type="component" value="Chromosome 16"/>
</dbReference>
<protein>
    <recommendedName>
        <fullName evidence="5">Glycosyltransferase</fullName>
        <ecNumber evidence="5">2.4.1.-</ecNumber>
    </recommendedName>
</protein>
<dbReference type="InterPro" id="IPR035595">
    <property type="entry name" value="UDP_glycos_trans_CS"/>
</dbReference>
<sequence>MAGSKPHAVVFPFPTQGHINPLMLLAERLLDSGISVTFVHTARTSSMLQKSQQNPLSYEGADQGLHESCPDAELYIEVLPDAVSADNRSTPVSPSVALFMSSIPVMRTHFESLILRLREVGRPPSCIIGDSFLPWIQDVADHFNIPRIEFWSSTATVYSMGFCIPSLLSNGYLPVPSGTDPESTIDVAPGTGPCRLADFFYDLTYYPVTSPVFEFLQAAFVRCKEAQRVLVHSMDHLEKDVIHALHKEGIPMDPIGPLLDLMDGSTAKVKHKELRSMSLLKEDKDSLEWLDTHPKSSVIYASFGSNVKISLQEIQELALGLEESQQPFLLVIRPDLVPNGTHLDALPDKFAERIEGRGRVSSWVPQRAVLAHPSVGGFFSHCGWNSVLESMWMGVPIIGSPRESEQNTNLKCLLDWKAAIAVDAKHSKVYIKRDLVKKAIKTLMQEPEGEVVRRRMVELKEEARFAIERGQSRSNLQKLVEDIRRMASEMM</sequence>
<evidence type="ECO:0000313" key="6">
    <source>
        <dbReference type="EMBL" id="KAI5068124.1"/>
    </source>
</evidence>
<reference evidence="6" key="1">
    <citation type="submission" date="2021-01" db="EMBL/GenBank/DDBJ databases">
        <title>Adiantum capillus-veneris genome.</title>
        <authorList>
            <person name="Fang Y."/>
            <person name="Liao Q."/>
        </authorList>
    </citation>
    <scope>NUCLEOTIDE SEQUENCE</scope>
    <source>
        <strain evidence="6">H3</strain>
        <tissue evidence="6">Leaf</tissue>
    </source>
</reference>
<dbReference type="PANTHER" id="PTHR11926:SF1494">
    <property type="entry name" value="FLAVONOL 3-O-GLUCOSYLTRANSFERASE UGT76E12-RELATED"/>
    <property type="match status" value="1"/>
</dbReference>
<gene>
    <name evidence="6" type="ORF">GOP47_0016469</name>
</gene>
<dbReference type="GO" id="GO:0080043">
    <property type="term" value="F:quercetin 3-O-glucosyltransferase activity"/>
    <property type="evidence" value="ECO:0007669"/>
    <property type="project" value="TreeGrafter"/>
</dbReference>
<evidence type="ECO:0000313" key="7">
    <source>
        <dbReference type="Proteomes" id="UP000886520"/>
    </source>
</evidence>